<reference evidence="4" key="1">
    <citation type="submission" date="2021-06" db="EMBL/GenBank/DDBJ databases">
        <authorList>
            <person name="Kallberg Y."/>
            <person name="Tangrot J."/>
            <person name="Rosling A."/>
        </authorList>
    </citation>
    <scope>NUCLEOTIDE SEQUENCE</scope>
    <source>
        <strain evidence="4">IN212</strain>
    </source>
</reference>
<dbReference type="Pfam" id="PF10455">
    <property type="entry name" value="BAR_2"/>
    <property type="match status" value="1"/>
</dbReference>
<dbReference type="SUPFAM" id="SSF103657">
    <property type="entry name" value="BAR/IMD domain-like"/>
    <property type="match status" value="1"/>
</dbReference>
<proteinExistence type="predicted"/>
<dbReference type="GO" id="GO:0005737">
    <property type="term" value="C:cytoplasm"/>
    <property type="evidence" value="ECO:0007669"/>
    <property type="project" value="InterPro"/>
</dbReference>
<keyword evidence="1" id="KW-0175">Coiled coil</keyword>
<feature type="region of interest" description="Disordered" evidence="2">
    <location>
        <begin position="54"/>
        <end position="89"/>
    </location>
</feature>
<feature type="domain" description="BAR" evidence="3">
    <location>
        <begin position="2"/>
        <end position="219"/>
    </location>
</feature>
<keyword evidence="5" id="KW-1185">Reference proteome</keyword>
<dbReference type="InterPro" id="IPR018859">
    <property type="entry name" value="BAR_dom-cont"/>
</dbReference>
<name>A0A9N9BNZ5_9GLOM</name>
<evidence type="ECO:0000259" key="3">
    <source>
        <dbReference type="SMART" id="SM00721"/>
    </source>
</evidence>
<dbReference type="AlphaFoldDB" id="A0A9N9BNZ5"/>
<evidence type="ECO:0000313" key="4">
    <source>
        <dbReference type="EMBL" id="CAG8575699.1"/>
    </source>
</evidence>
<dbReference type="Proteomes" id="UP000789396">
    <property type="component" value="Unassembled WGS sequence"/>
</dbReference>
<dbReference type="EMBL" id="CAJVPZ010006611">
    <property type="protein sequence ID" value="CAG8575699.1"/>
    <property type="molecule type" value="Genomic_DNA"/>
</dbReference>
<evidence type="ECO:0000256" key="2">
    <source>
        <dbReference type="SAM" id="MobiDB-lite"/>
    </source>
</evidence>
<sequence length="229" mass="25970">MSLDKFPINFGKMEDITGLPPEYHDLERVNKFNLQIVEISNNLFDHLRTIAQSPTADTHDTEESSTSTQQKNLHHALARSAKDGAQLLDPDDTLGTALEKYGTAQERIGECRYKMDSEISLNFYQPFYATLHTQIQGAMKARANVKSARLSLDAAKNRYKSVRQERIEAARLEVEQAEDQFVAAVEEATTNLAHLVNAQLTFHLEACKALEEVVQDIEEMQIKQESLYR</sequence>
<dbReference type="SMART" id="SM00721">
    <property type="entry name" value="BAR"/>
    <property type="match status" value="1"/>
</dbReference>
<dbReference type="InterPro" id="IPR004148">
    <property type="entry name" value="BAR_dom"/>
</dbReference>
<dbReference type="OrthoDB" id="5549748at2759"/>
<organism evidence="4 5">
    <name type="scientific">Racocetra fulgida</name>
    <dbReference type="NCBI Taxonomy" id="60492"/>
    <lineage>
        <taxon>Eukaryota</taxon>
        <taxon>Fungi</taxon>
        <taxon>Fungi incertae sedis</taxon>
        <taxon>Mucoromycota</taxon>
        <taxon>Glomeromycotina</taxon>
        <taxon>Glomeromycetes</taxon>
        <taxon>Diversisporales</taxon>
        <taxon>Gigasporaceae</taxon>
        <taxon>Racocetra</taxon>
    </lineage>
</organism>
<dbReference type="InterPro" id="IPR027267">
    <property type="entry name" value="AH/BAR_dom_sf"/>
</dbReference>
<gene>
    <name evidence="4" type="ORF">RFULGI_LOCUS5636</name>
</gene>
<evidence type="ECO:0000256" key="1">
    <source>
        <dbReference type="SAM" id="Coils"/>
    </source>
</evidence>
<accession>A0A9N9BNZ5</accession>
<protein>
    <submittedName>
        <fullName evidence="4">253_t:CDS:1</fullName>
    </submittedName>
</protein>
<evidence type="ECO:0000313" key="5">
    <source>
        <dbReference type="Proteomes" id="UP000789396"/>
    </source>
</evidence>
<dbReference type="Gene3D" id="1.20.1270.60">
    <property type="entry name" value="Arfaptin homology (AH) domain/BAR domain"/>
    <property type="match status" value="1"/>
</dbReference>
<feature type="coiled-coil region" evidence="1">
    <location>
        <begin position="138"/>
        <end position="187"/>
    </location>
</feature>
<comment type="caution">
    <text evidence="4">The sequence shown here is derived from an EMBL/GenBank/DDBJ whole genome shotgun (WGS) entry which is preliminary data.</text>
</comment>